<dbReference type="InterPro" id="IPR038637">
    <property type="entry name" value="NPCBM_sf"/>
</dbReference>
<dbReference type="PRINTS" id="PR00740">
    <property type="entry name" value="GLHYDRLASE27"/>
</dbReference>
<dbReference type="PROSITE" id="PS00512">
    <property type="entry name" value="ALPHA_GALACTOSIDASE"/>
    <property type="match status" value="1"/>
</dbReference>
<dbReference type="InterPro" id="IPR017853">
    <property type="entry name" value="GH"/>
</dbReference>
<sequence>MGPRMPITRRIVSCVTAGAVWAGGLGLAAVTATVVAAPEAAAVDNGLALTPPMGFNDWNSFGCNVSEQLIEQTADYFVSSGLKAAGYTYVNIDDCWMTHSRDADGRLVPDPVKFPDGIKGTADYVHAKGLKLGIYEDAGTATCAGYPGSLGHETTDAQSFADWGVDYLKYDNCNNQSDGSKADYLNRYTAMGDALKATGRPIVYSLCEWGDLKPWEWAGDIGNLWRTTGDISDNWGSLKSITDANLPLAAYAKAGAWNDPDMLEVGNGGMTDTEYRTHFSLWSMMNAPLLIGTDLRKATPQTMDILLNKDVIALDQDPLGKQATVLSSSGGAQVVVKQLANGDRAVALYNESDQPQHIATTAKAVGLPASALGYRVRDLWQHRDYQSAGTLAATVPAHGTVLLRVGKDLGALLDPSLVDAGVTGSALHIQPGKGADVTTSVTALGTLPALQVAVKLTAPAGWTVKAKSRTSTPALLGGSTLTTTWHIDVPAGTATGTYPLAGTVSYRGIGPKSTVSQPVTGQIAVAVPPPAGTSYLSDLPWESATNGWGPVERDTSNGETAAGDGNPLTLGGTVYPKGLGAHAPSDIAYYTAGGCTSLTATVGIDDEKKNSKGSVEFEVLADGKQVADSGILTSTTGGHPLTADITGAQVVHLLVTDAGDGNDSDHADWAAAQITCS</sequence>
<dbReference type="PANTHER" id="PTHR11452:SF75">
    <property type="entry name" value="ALPHA-GALACTOSIDASE MEL1"/>
    <property type="match status" value="1"/>
</dbReference>
<dbReference type="Gene3D" id="2.60.40.1180">
    <property type="entry name" value="Golgi alpha-mannosidase II"/>
    <property type="match status" value="1"/>
</dbReference>
<dbReference type="SUPFAM" id="SSF49785">
    <property type="entry name" value="Galactose-binding domain-like"/>
    <property type="match status" value="1"/>
</dbReference>
<reference evidence="8 9" key="1">
    <citation type="submission" date="2020-03" db="EMBL/GenBank/DDBJ databases">
        <title>WGS of actinomycetes isolated from Thailand.</title>
        <authorList>
            <person name="Thawai C."/>
        </authorList>
    </citation>
    <scope>NUCLEOTIDE SEQUENCE [LARGE SCALE GENOMIC DNA]</scope>
    <source>
        <strain evidence="8 9">PRB2-1</strain>
    </source>
</reference>
<evidence type="ECO:0000256" key="2">
    <source>
        <dbReference type="ARBA" id="ARBA00022729"/>
    </source>
</evidence>
<dbReference type="SUPFAM" id="SSF51445">
    <property type="entry name" value="(Trans)glycosidases"/>
    <property type="match status" value="1"/>
</dbReference>
<keyword evidence="3 5" id="KW-0378">Hydrolase</keyword>
<dbReference type="Gene3D" id="2.60.120.1060">
    <property type="entry name" value="NPCBM/NEW2 domain"/>
    <property type="match status" value="1"/>
</dbReference>
<dbReference type="SUPFAM" id="SSF51011">
    <property type="entry name" value="Glycosyl hydrolase domain"/>
    <property type="match status" value="1"/>
</dbReference>
<keyword evidence="9" id="KW-1185">Reference proteome</keyword>
<evidence type="ECO:0000256" key="3">
    <source>
        <dbReference type="ARBA" id="ARBA00022801"/>
    </source>
</evidence>
<dbReference type="SMART" id="SM00776">
    <property type="entry name" value="NPCBM"/>
    <property type="match status" value="1"/>
</dbReference>
<dbReference type="InterPro" id="IPR000111">
    <property type="entry name" value="Glyco_hydro_27/36_CS"/>
</dbReference>
<evidence type="ECO:0000313" key="9">
    <source>
        <dbReference type="Proteomes" id="UP000734511"/>
    </source>
</evidence>
<dbReference type="CDD" id="cd14792">
    <property type="entry name" value="GH27"/>
    <property type="match status" value="1"/>
</dbReference>
<comment type="catalytic activity">
    <reaction evidence="5">
        <text>Hydrolysis of terminal, non-reducing alpha-D-galactose residues in alpha-D-galactosides, including galactose oligosaccharides, galactomannans and galactolipids.</text>
        <dbReference type="EC" id="3.2.1.22"/>
    </reaction>
</comment>
<feature type="signal peptide" evidence="6">
    <location>
        <begin position="1"/>
        <end position="36"/>
    </location>
</feature>
<dbReference type="Gene3D" id="2.60.40.10">
    <property type="entry name" value="Immunoglobulins"/>
    <property type="match status" value="1"/>
</dbReference>
<dbReference type="InterPro" id="IPR013780">
    <property type="entry name" value="Glyco_hydro_b"/>
</dbReference>
<dbReference type="Pfam" id="PF08305">
    <property type="entry name" value="NPCBM"/>
    <property type="match status" value="1"/>
</dbReference>
<dbReference type="InterPro" id="IPR041233">
    <property type="entry name" value="Melibiase_C"/>
</dbReference>
<keyword evidence="2 6" id="KW-0732">Signal</keyword>
<dbReference type="Pfam" id="PF16499">
    <property type="entry name" value="Melibiase_2"/>
    <property type="match status" value="1"/>
</dbReference>
<gene>
    <name evidence="8" type="ORF">HCN08_18365</name>
</gene>
<dbReference type="InterPro" id="IPR013222">
    <property type="entry name" value="Glyco_hyd_98_carb-bd"/>
</dbReference>
<name>A0ABX0ZN58_9ACTN</name>
<dbReference type="InterPro" id="IPR002241">
    <property type="entry name" value="Glyco_hydro_27"/>
</dbReference>
<dbReference type="InterPro" id="IPR008979">
    <property type="entry name" value="Galactose-bd-like_sf"/>
</dbReference>
<evidence type="ECO:0000256" key="5">
    <source>
        <dbReference type="RuleBase" id="RU361168"/>
    </source>
</evidence>
<dbReference type="Pfam" id="PF10633">
    <property type="entry name" value="NPCBM_assoc"/>
    <property type="match status" value="1"/>
</dbReference>
<keyword evidence="5" id="KW-1015">Disulfide bond</keyword>
<dbReference type="InterPro" id="IPR013783">
    <property type="entry name" value="Ig-like_fold"/>
</dbReference>
<dbReference type="InterPro" id="IPR018905">
    <property type="entry name" value="A-galactase_NEW3"/>
</dbReference>
<evidence type="ECO:0000313" key="8">
    <source>
        <dbReference type="EMBL" id="NJP45350.1"/>
    </source>
</evidence>
<comment type="caution">
    <text evidence="8">The sequence shown here is derived from an EMBL/GenBank/DDBJ whole genome shotgun (WGS) entry which is preliminary data.</text>
</comment>
<proteinExistence type="inferred from homology"/>
<accession>A0ABX0ZN58</accession>
<evidence type="ECO:0000256" key="4">
    <source>
        <dbReference type="ARBA" id="ARBA00023295"/>
    </source>
</evidence>
<dbReference type="EC" id="3.2.1.22" evidence="5"/>
<protein>
    <recommendedName>
        <fullName evidence="5">Alpha-galactosidase</fullName>
        <ecNumber evidence="5">3.2.1.22</ecNumber>
    </recommendedName>
    <alternativeName>
        <fullName evidence="5">Melibiase</fullName>
    </alternativeName>
</protein>
<dbReference type="Proteomes" id="UP000734511">
    <property type="component" value="Unassembled WGS sequence"/>
</dbReference>
<feature type="domain" description="Glycosyl hydrolase family 98 putative carbohydrate-binding module" evidence="7">
    <location>
        <begin position="530"/>
        <end position="676"/>
    </location>
</feature>
<evidence type="ECO:0000256" key="1">
    <source>
        <dbReference type="ARBA" id="ARBA00009743"/>
    </source>
</evidence>
<comment type="similarity">
    <text evidence="1 5">Belongs to the glycosyl hydrolase 27 family.</text>
</comment>
<dbReference type="Gene3D" id="3.20.20.70">
    <property type="entry name" value="Aldolase class I"/>
    <property type="match status" value="1"/>
</dbReference>
<dbReference type="Pfam" id="PF17801">
    <property type="entry name" value="Melibiase_C"/>
    <property type="match status" value="1"/>
</dbReference>
<dbReference type="PANTHER" id="PTHR11452">
    <property type="entry name" value="ALPHA-GALACTOSIDASE/ALPHA-N-ACETYLGALACTOSAMINIDASE"/>
    <property type="match status" value="1"/>
</dbReference>
<organism evidence="8 9">
    <name type="scientific">Actinacidiphila epipremni</name>
    <dbReference type="NCBI Taxonomy" id="2053013"/>
    <lineage>
        <taxon>Bacteria</taxon>
        <taxon>Bacillati</taxon>
        <taxon>Actinomycetota</taxon>
        <taxon>Actinomycetes</taxon>
        <taxon>Kitasatosporales</taxon>
        <taxon>Streptomycetaceae</taxon>
        <taxon>Actinacidiphila</taxon>
    </lineage>
</organism>
<dbReference type="InterPro" id="IPR013785">
    <property type="entry name" value="Aldolase_TIM"/>
</dbReference>
<dbReference type="EMBL" id="JAATEJ010000014">
    <property type="protein sequence ID" value="NJP45350.1"/>
    <property type="molecule type" value="Genomic_DNA"/>
</dbReference>
<evidence type="ECO:0000256" key="6">
    <source>
        <dbReference type="SAM" id="SignalP"/>
    </source>
</evidence>
<evidence type="ECO:0000259" key="7">
    <source>
        <dbReference type="SMART" id="SM00776"/>
    </source>
</evidence>
<keyword evidence="4 5" id="KW-0326">Glycosidase</keyword>
<feature type="chain" id="PRO_5045067212" description="Alpha-galactosidase" evidence="6">
    <location>
        <begin position="37"/>
        <end position="677"/>
    </location>
</feature>